<evidence type="ECO:0000313" key="3">
    <source>
        <dbReference type="EMBL" id="KJS59171.1"/>
    </source>
</evidence>
<accession>A0A0F2T9R0</accession>
<dbReference type="SUPFAM" id="SSF143120">
    <property type="entry name" value="YefM-like"/>
    <property type="match status" value="1"/>
</dbReference>
<gene>
    <name evidence="3" type="ORF">VM95_28845</name>
</gene>
<dbReference type="NCBIfam" id="TIGR01552">
    <property type="entry name" value="phd_fam"/>
    <property type="match status" value="1"/>
</dbReference>
<dbReference type="Pfam" id="PF02604">
    <property type="entry name" value="PhdYeFM_antitox"/>
    <property type="match status" value="1"/>
</dbReference>
<evidence type="ECO:0000256" key="1">
    <source>
        <dbReference type="ARBA" id="ARBA00009981"/>
    </source>
</evidence>
<comment type="function">
    <text evidence="2">Antitoxin component of a type II toxin-antitoxin (TA) system.</text>
</comment>
<dbReference type="AlphaFoldDB" id="A0A0F2T9R0"/>
<dbReference type="OrthoDB" id="33091at2"/>
<proteinExistence type="inferred from homology"/>
<dbReference type="Proteomes" id="UP000033699">
    <property type="component" value="Unassembled WGS sequence"/>
</dbReference>
<sequence length="90" mass="9567">MTDALSIRELRARLAEVVTQAEAGEITVITRKGERVGAVVPIEILDAIEDAEDELLAREARKHLDEPTVTMAEVLADLFGPPADSAGSAA</sequence>
<name>A0A0F2T9R0_STRR3</name>
<comment type="similarity">
    <text evidence="1 2">Belongs to the phD/YefM antitoxin family.</text>
</comment>
<comment type="caution">
    <text evidence="3">The sequence shown here is derived from an EMBL/GenBank/DDBJ whole genome shotgun (WGS) entry which is preliminary data.</text>
</comment>
<dbReference type="Gene3D" id="3.40.1620.10">
    <property type="entry name" value="YefM-like domain"/>
    <property type="match status" value="1"/>
</dbReference>
<dbReference type="RefSeq" id="WP_045702150.1">
    <property type="nucleotide sequence ID" value="NZ_JZKH01000077.1"/>
</dbReference>
<keyword evidence="4" id="KW-1185">Reference proteome</keyword>
<dbReference type="PATRIC" id="fig|359131.3.peg.7134"/>
<organism evidence="3 4">
    <name type="scientific">Streptomyces rubellomurinus (strain ATCC 31215)</name>
    <dbReference type="NCBI Taxonomy" id="359131"/>
    <lineage>
        <taxon>Bacteria</taxon>
        <taxon>Bacillati</taxon>
        <taxon>Actinomycetota</taxon>
        <taxon>Actinomycetes</taxon>
        <taxon>Kitasatosporales</taxon>
        <taxon>Streptomycetaceae</taxon>
        <taxon>Streptomyces</taxon>
    </lineage>
</organism>
<evidence type="ECO:0000256" key="2">
    <source>
        <dbReference type="RuleBase" id="RU362080"/>
    </source>
</evidence>
<reference evidence="3 4" key="1">
    <citation type="submission" date="2015-02" db="EMBL/GenBank/DDBJ databases">
        <authorList>
            <person name="Ju K.-S."/>
            <person name="Doroghazi J.R."/>
            <person name="Metcalf W."/>
        </authorList>
    </citation>
    <scope>NUCLEOTIDE SEQUENCE [LARGE SCALE GENOMIC DNA]</scope>
    <source>
        <strain evidence="3 4">ATCC 31215</strain>
    </source>
</reference>
<evidence type="ECO:0000313" key="4">
    <source>
        <dbReference type="Proteomes" id="UP000033699"/>
    </source>
</evidence>
<dbReference type="EMBL" id="JZKH01000077">
    <property type="protein sequence ID" value="KJS59171.1"/>
    <property type="molecule type" value="Genomic_DNA"/>
</dbReference>
<dbReference type="InterPro" id="IPR006442">
    <property type="entry name" value="Antitoxin_Phd/YefM"/>
</dbReference>
<protein>
    <recommendedName>
        <fullName evidence="2">Antitoxin</fullName>
    </recommendedName>
</protein>
<dbReference type="InterPro" id="IPR036165">
    <property type="entry name" value="YefM-like_sf"/>
</dbReference>